<comment type="caution">
    <text evidence="2">The sequence shown here is derived from an EMBL/GenBank/DDBJ whole genome shotgun (WGS) entry which is preliminary data.</text>
</comment>
<sequence length="169" mass="18335">MTALDVLTEGFERVRDGVREAADGLSAEQLEARPDEDANSIGWLLWHTSRVQDAQMAALAESEEVWLTEGWADSFGLSLAPSDTGYGHDHDQVAAVRGITPEQLVGYQDATFERTRAILAGLSEADLARVIDESYDPPVTVGVRVLSILADDLEHVGQAAYVRGIVERG</sequence>
<feature type="domain" description="DinB-like" evidence="1">
    <location>
        <begin position="11"/>
        <end position="159"/>
    </location>
</feature>
<dbReference type="NCBIfam" id="NF047843">
    <property type="entry name" value="MST_Rv0443"/>
    <property type="match status" value="1"/>
</dbReference>
<organism evidence="2 3">
    <name type="scientific">Sanguibacter inulinus</name>
    <dbReference type="NCBI Taxonomy" id="60922"/>
    <lineage>
        <taxon>Bacteria</taxon>
        <taxon>Bacillati</taxon>
        <taxon>Actinomycetota</taxon>
        <taxon>Actinomycetes</taxon>
        <taxon>Micrococcales</taxon>
        <taxon>Sanguibacteraceae</taxon>
        <taxon>Sanguibacter</taxon>
    </lineage>
</organism>
<gene>
    <name evidence="2" type="ORF">HZZ10_11715</name>
</gene>
<dbReference type="Pfam" id="PF12867">
    <property type="entry name" value="DinB_2"/>
    <property type="match status" value="1"/>
</dbReference>
<dbReference type="RefSeq" id="WP_179913648.1">
    <property type="nucleotide sequence ID" value="NZ_JACBYE010000028.1"/>
</dbReference>
<proteinExistence type="predicted"/>
<dbReference type="InterPro" id="IPR034660">
    <property type="entry name" value="DinB/YfiT-like"/>
</dbReference>
<dbReference type="Gene3D" id="1.20.120.450">
    <property type="entry name" value="dinb family like domain"/>
    <property type="match status" value="1"/>
</dbReference>
<dbReference type="InterPro" id="IPR024775">
    <property type="entry name" value="DinB-like"/>
</dbReference>
<evidence type="ECO:0000313" key="3">
    <source>
        <dbReference type="Proteomes" id="UP000561011"/>
    </source>
</evidence>
<name>A0A853EUL8_9MICO</name>
<reference evidence="2 3" key="1">
    <citation type="submission" date="2020-07" db="EMBL/GenBank/DDBJ databases">
        <title>MOT database genomes.</title>
        <authorList>
            <person name="Joseph S."/>
            <person name="Aduse-Opoku J."/>
            <person name="Hashim A."/>
            <person name="Wade W."/>
            <person name="Curtis M."/>
        </authorList>
    </citation>
    <scope>NUCLEOTIDE SEQUENCE [LARGE SCALE GENOMIC DNA]</scope>
    <source>
        <strain evidence="2 3">DSM 100099</strain>
    </source>
</reference>
<dbReference type="AlphaFoldDB" id="A0A853EUL8"/>
<dbReference type="EMBL" id="JACBYE010000028">
    <property type="protein sequence ID" value="NYS94181.1"/>
    <property type="molecule type" value="Genomic_DNA"/>
</dbReference>
<dbReference type="SUPFAM" id="SSF109854">
    <property type="entry name" value="DinB/YfiT-like putative metalloenzymes"/>
    <property type="match status" value="1"/>
</dbReference>
<protein>
    <submittedName>
        <fullName evidence="2">DinB family protein</fullName>
    </submittedName>
</protein>
<evidence type="ECO:0000259" key="1">
    <source>
        <dbReference type="Pfam" id="PF12867"/>
    </source>
</evidence>
<dbReference type="Proteomes" id="UP000561011">
    <property type="component" value="Unassembled WGS sequence"/>
</dbReference>
<accession>A0A853EUL8</accession>
<evidence type="ECO:0000313" key="2">
    <source>
        <dbReference type="EMBL" id="NYS94181.1"/>
    </source>
</evidence>
<keyword evidence="3" id="KW-1185">Reference proteome</keyword>